<reference evidence="1 2" key="1">
    <citation type="submission" date="2018-03" db="EMBL/GenBank/DDBJ databases">
        <title>The draft genome of Mesorhizobium soli JCM 19897.</title>
        <authorList>
            <person name="Li L."/>
            <person name="Liu L."/>
            <person name="Liang L."/>
            <person name="Wang T."/>
            <person name="Zhang X."/>
        </authorList>
    </citation>
    <scope>NUCLEOTIDE SEQUENCE [LARGE SCALE GENOMIC DNA]</scope>
    <source>
        <strain evidence="1 2">JCM 19897</strain>
    </source>
</reference>
<dbReference type="OrthoDB" id="8084888at2"/>
<evidence type="ECO:0000313" key="2">
    <source>
        <dbReference type="Proteomes" id="UP000240653"/>
    </source>
</evidence>
<name>A0A2P7S4M5_9HYPH</name>
<keyword evidence="2" id="KW-1185">Reference proteome</keyword>
<sequence length="107" mass="11842">MTDANELFDPATIPAHGHQHAADVRANQAGFQEAFGDFKKHHIVSFQIGPAPKGEWIGVQFWKEDRDVVKISIPFTLWQAFGNEYVLAMMSAGELIQVAYREAGGNA</sequence>
<comment type="caution">
    <text evidence="1">The sequence shown here is derived from an EMBL/GenBank/DDBJ whole genome shotgun (WGS) entry which is preliminary data.</text>
</comment>
<accession>A0A2P7S4M5</accession>
<evidence type="ECO:0000313" key="1">
    <source>
        <dbReference type="EMBL" id="PSJ57391.1"/>
    </source>
</evidence>
<dbReference type="RefSeq" id="WP_106726291.1">
    <property type="nucleotide sequence ID" value="NZ_PXYL01000014.1"/>
</dbReference>
<gene>
    <name evidence="1" type="ORF">C7I85_22670</name>
</gene>
<dbReference type="Proteomes" id="UP000240653">
    <property type="component" value="Unassembled WGS sequence"/>
</dbReference>
<dbReference type="EMBL" id="PXYL01000014">
    <property type="protein sequence ID" value="PSJ57391.1"/>
    <property type="molecule type" value="Genomic_DNA"/>
</dbReference>
<protein>
    <submittedName>
        <fullName evidence="1">Uncharacterized protein</fullName>
    </submittedName>
</protein>
<organism evidence="1 2">
    <name type="scientific">Pseudaminobacter soli</name>
    <name type="common">ex Li et al. 2025</name>
    <dbReference type="NCBI Taxonomy" id="1295366"/>
    <lineage>
        <taxon>Bacteria</taxon>
        <taxon>Pseudomonadati</taxon>
        <taxon>Pseudomonadota</taxon>
        <taxon>Alphaproteobacteria</taxon>
        <taxon>Hyphomicrobiales</taxon>
        <taxon>Phyllobacteriaceae</taxon>
        <taxon>Pseudaminobacter</taxon>
    </lineage>
</organism>
<dbReference type="AlphaFoldDB" id="A0A2P7S4M5"/>
<proteinExistence type="predicted"/>